<accession>G0NKE8</accession>
<reference evidence="2" key="1">
    <citation type="submission" date="2011-07" db="EMBL/GenBank/DDBJ databases">
        <authorList>
            <consortium name="Caenorhabditis brenneri Sequencing and Analysis Consortium"/>
            <person name="Wilson R.K."/>
        </authorList>
    </citation>
    <scope>NUCLEOTIDE SEQUENCE [LARGE SCALE GENOMIC DNA]</scope>
    <source>
        <strain evidence="2">PB2801</strain>
    </source>
</reference>
<evidence type="ECO:0000313" key="2">
    <source>
        <dbReference type="Proteomes" id="UP000008068"/>
    </source>
</evidence>
<organism evidence="2">
    <name type="scientific">Caenorhabditis brenneri</name>
    <name type="common">Nematode worm</name>
    <dbReference type="NCBI Taxonomy" id="135651"/>
    <lineage>
        <taxon>Eukaryota</taxon>
        <taxon>Metazoa</taxon>
        <taxon>Ecdysozoa</taxon>
        <taxon>Nematoda</taxon>
        <taxon>Chromadorea</taxon>
        <taxon>Rhabditida</taxon>
        <taxon>Rhabditina</taxon>
        <taxon>Rhabditomorpha</taxon>
        <taxon>Rhabditoidea</taxon>
        <taxon>Rhabditidae</taxon>
        <taxon>Peloderinae</taxon>
        <taxon>Caenorhabditis</taxon>
    </lineage>
</organism>
<name>G0NKE8_CAEBE</name>
<sequence>MEQLEVLGMTSGWNDIEDTMDNATRFRRFLDVFRMYKPQHNIGLSEKETATVQLHLFLQKEENGVNDTPDGEPPIT</sequence>
<dbReference type="EMBL" id="GL379899">
    <property type="protein sequence ID" value="EGT32922.1"/>
    <property type="molecule type" value="Genomic_DNA"/>
</dbReference>
<proteinExistence type="predicted"/>
<dbReference type="HOGENOM" id="CLU_2656636_0_0_1"/>
<dbReference type="AlphaFoldDB" id="G0NKE8"/>
<evidence type="ECO:0000313" key="1">
    <source>
        <dbReference type="EMBL" id="EGT32922.1"/>
    </source>
</evidence>
<keyword evidence="2" id="KW-1185">Reference proteome</keyword>
<gene>
    <name evidence="1" type="ORF">CAEBREN_07121</name>
</gene>
<protein>
    <submittedName>
        <fullName evidence="1">Uncharacterized protein</fullName>
    </submittedName>
</protein>
<dbReference type="Proteomes" id="UP000008068">
    <property type="component" value="Unassembled WGS sequence"/>
</dbReference>
<dbReference type="InParanoid" id="G0NKE8"/>